<dbReference type="EMBL" id="JAYMYQ010000008">
    <property type="protein sequence ID" value="KAK7315528.1"/>
    <property type="molecule type" value="Genomic_DNA"/>
</dbReference>
<sequence length="197" mass="22314">MPRAEDFSHHSKSRLEVQGRQHCGASQKPIELKIGEGKCNQGRAYSRCMNTGLLGLDSVEKRLAHLERVDHLILRPLVMILSNPKAYYVFICDKRLFHIPNHEMPLCDPLPLCICSSHLEKNFVILAWRVAVSSLLAILEPDADVSPMRLRELHVEYGVASEIKPDLCLSKGEQCAYNTNHTVVCSFCFIVKIPRTH</sequence>
<proteinExistence type="predicted"/>
<organism evidence="2 3">
    <name type="scientific">Canavalia gladiata</name>
    <name type="common">Sword bean</name>
    <name type="synonym">Dolichos gladiatus</name>
    <dbReference type="NCBI Taxonomy" id="3824"/>
    <lineage>
        <taxon>Eukaryota</taxon>
        <taxon>Viridiplantae</taxon>
        <taxon>Streptophyta</taxon>
        <taxon>Embryophyta</taxon>
        <taxon>Tracheophyta</taxon>
        <taxon>Spermatophyta</taxon>
        <taxon>Magnoliopsida</taxon>
        <taxon>eudicotyledons</taxon>
        <taxon>Gunneridae</taxon>
        <taxon>Pentapetalae</taxon>
        <taxon>rosids</taxon>
        <taxon>fabids</taxon>
        <taxon>Fabales</taxon>
        <taxon>Fabaceae</taxon>
        <taxon>Papilionoideae</taxon>
        <taxon>50 kb inversion clade</taxon>
        <taxon>NPAAA clade</taxon>
        <taxon>indigoferoid/millettioid clade</taxon>
        <taxon>Phaseoleae</taxon>
        <taxon>Canavalia</taxon>
    </lineage>
</organism>
<feature type="region of interest" description="Disordered" evidence="1">
    <location>
        <begin position="1"/>
        <end position="22"/>
    </location>
</feature>
<name>A0AAN9Q1F8_CANGL</name>
<protein>
    <submittedName>
        <fullName evidence="2">Uncharacterized protein</fullName>
    </submittedName>
</protein>
<comment type="caution">
    <text evidence="2">The sequence shown here is derived from an EMBL/GenBank/DDBJ whole genome shotgun (WGS) entry which is preliminary data.</text>
</comment>
<feature type="compositionally biased region" description="Basic and acidic residues" evidence="1">
    <location>
        <begin position="1"/>
        <end position="19"/>
    </location>
</feature>
<evidence type="ECO:0000313" key="3">
    <source>
        <dbReference type="Proteomes" id="UP001367508"/>
    </source>
</evidence>
<accession>A0AAN9Q1F8</accession>
<evidence type="ECO:0000313" key="2">
    <source>
        <dbReference type="EMBL" id="KAK7315528.1"/>
    </source>
</evidence>
<reference evidence="2 3" key="1">
    <citation type="submission" date="2024-01" db="EMBL/GenBank/DDBJ databases">
        <title>The genomes of 5 underutilized Papilionoideae crops provide insights into root nodulation and disease resistanc.</title>
        <authorList>
            <person name="Jiang F."/>
        </authorList>
    </citation>
    <scope>NUCLEOTIDE SEQUENCE [LARGE SCALE GENOMIC DNA]</scope>
    <source>
        <strain evidence="2">LVBAO_FW01</strain>
        <tissue evidence="2">Leaves</tissue>
    </source>
</reference>
<dbReference type="Proteomes" id="UP001367508">
    <property type="component" value="Unassembled WGS sequence"/>
</dbReference>
<gene>
    <name evidence="2" type="ORF">VNO77_34079</name>
</gene>
<keyword evidence="3" id="KW-1185">Reference proteome</keyword>
<evidence type="ECO:0000256" key="1">
    <source>
        <dbReference type="SAM" id="MobiDB-lite"/>
    </source>
</evidence>
<dbReference type="AlphaFoldDB" id="A0AAN9Q1F8"/>